<dbReference type="SUPFAM" id="SSF101874">
    <property type="entry name" value="YceI-like"/>
    <property type="match status" value="1"/>
</dbReference>
<dbReference type="AlphaFoldDB" id="A0A9X3CUH9"/>
<name>A0A9X3CUH9_9FLAO</name>
<dbReference type="RefSeq" id="WP_266067957.1">
    <property type="nucleotide sequence ID" value="NZ_JAPJDA010000002.1"/>
</dbReference>
<keyword evidence="4" id="KW-1185">Reference proteome</keyword>
<dbReference type="Gene3D" id="2.40.128.110">
    <property type="entry name" value="Lipid/polyisoprenoid-binding, YceI-like"/>
    <property type="match status" value="1"/>
</dbReference>
<evidence type="ECO:0000313" key="4">
    <source>
        <dbReference type="Proteomes" id="UP001148482"/>
    </source>
</evidence>
<reference evidence="3" key="1">
    <citation type="submission" date="2022-11" db="EMBL/GenBank/DDBJ databases">
        <title>Salinimicrobium profundisediminis sp. nov., isolated from deep-sea sediment of the Mariana Trench.</title>
        <authorList>
            <person name="Fu H."/>
        </authorList>
    </citation>
    <scope>NUCLEOTIDE SEQUENCE</scope>
    <source>
        <strain evidence="3">MT39</strain>
    </source>
</reference>
<dbReference type="Pfam" id="PF04264">
    <property type="entry name" value="YceI"/>
    <property type="match status" value="1"/>
</dbReference>
<feature type="chain" id="PRO_5040893953" evidence="1">
    <location>
        <begin position="20"/>
        <end position="190"/>
    </location>
</feature>
<accession>A0A9X3CUH9</accession>
<protein>
    <submittedName>
        <fullName evidence="3">YceI family protein</fullName>
    </submittedName>
</protein>
<gene>
    <name evidence="3" type="ORF">OQ279_01325</name>
</gene>
<dbReference type="Proteomes" id="UP001148482">
    <property type="component" value="Unassembled WGS sequence"/>
</dbReference>
<dbReference type="EMBL" id="JAPJDA010000002">
    <property type="protein sequence ID" value="MCX2836778.1"/>
    <property type="molecule type" value="Genomic_DNA"/>
</dbReference>
<dbReference type="InterPro" id="IPR007372">
    <property type="entry name" value="Lipid/polyisoprenoid-bd_YceI"/>
</dbReference>
<evidence type="ECO:0000259" key="2">
    <source>
        <dbReference type="Pfam" id="PF04264"/>
    </source>
</evidence>
<organism evidence="3 4">
    <name type="scientific">Salinimicrobium profundisediminis</name>
    <dbReference type="NCBI Taxonomy" id="2994553"/>
    <lineage>
        <taxon>Bacteria</taxon>
        <taxon>Pseudomonadati</taxon>
        <taxon>Bacteroidota</taxon>
        <taxon>Flavobacteriia</taxon>
        <taxon>Flavobacteriales</taxon>
        <taxon>Flavobacteriaceae</taxon>
        <taxon>Salinimicrobium</taxon>
    </lineage>
</organism>
<feature type="domain" description="Lipid/polyisoprenoid-binding YceI-like" evidence="2">
    <location>
        <begin position="79"/>
        <end position="187"/>
    </location>
</feature>
<sequence length="190" mass="21234">MKKIAFVLLVLFCSAVTRAQDFQKRYITVLPSSELTIIGDSNIAAFQCEFDNSYLEDSQNITFTQNGSKIEFTGAVLILNNKGFDCGSKGINRDFHDLLQTDKHPRILLELNEVSMSSPTKAVAKVGITIAGKERFYELPVAIKNAAIAEFKGKLHLNIKDYGLEAPKKLFGMIVVKDEIDIQFNLQVKK</sequence>
<proteinExistence type="predicted"/>
<keyword evidence="1" id="KW-0732">Signal</keyword>
<comment type="caution">
    <text evidence="3">The sequence shown here is derived from an EMBL/GenBank/DDBJ whole genome shotgun (WGS) entry which is preliminary data.</text>
</comment>
<evidence type="ECO:0000313" key="3">
    <source>
        <dbReference type="EMBL" id="MCX2836778.1"/>
    </source>
</evidence>
<feature type="signal peptide" evidence="1">
    <location>
        <begin position="1"/>
        <end position="19"/>
    </location>
</feature>
<evidence type="ECO:0000256" key="1">
    <source>
        <dbReference type="SAM" id="SignalP"/>
    </source>
</evidence>
<dbReference type="InterPro" id="IPR036761">
    <property type="entry name" value="TTHA0802/YceI-like_sf"/>
</dbReference>